<accession>A0A9X2EN11</accession>
<proteinExistence type="predicted"/>
<keyword evidence="2" id="KW-1185">Reference proteome</keyword>
<name>A0A9X2EN11_9GAMM</name>
<evidence type="ECO:0000313" key="2">
    <source>
        <dbReference type="Proteomes" id="UP001139028"/>
    </source>
</evidence>
<comment type="caution">
    <text evidence="1">The sequence shown here is derived from an EMBL/GenBank/DDBJ whole genome shotgun (WGS) entry which is preliminary data.</text>
</comment>
<organism evidence="1 2">
    <name type="scientific">Microbulbifer okhotskensis</name>
    <dbReference type="NCBI Taxonomy" id="2926617"/>
    <lineage>
        <taxon>Bacteria</taxon>
        <taxon>Pseudomonadati</taxon>
        <taxon>Pseudomonadota</taxon>
        <taxon>Gammaproteobacteria</taxon>
        <taxon>Cellvibrionales</taxon>
        <taxon>Microbulbiferaceae</taxon>
        <taxon>Microbulbifer</taxon>
    </lineage>
</organism>
<evidence type="ECO:0000313" key="1">
    <source>
        <dbReference type="EMBL" id="MCO1335237.1"/>
    </source>
</evidence>
<gene>
    <name evidence="1" type="ORF">MO867_12930</name>
</gene>
<sequence length="76" mass="8336">MKLSEVLSEGSFDNVFAVDLDVRYYPVPLPVKAAPCNRGYWATVGNTDLKAKWQGLWCFHYMSTTSVGTADDGGST</sequence>
<reference evidence="1" key="1">
    <citation type="journal article" date="2022" name="Arch. Microbiol.">
        <title>Microbulbifer okhotskensis sp. nov., isolated from a deep bottom sediment of the Okhotsk Sea.</title>
        <authorList>
            <person name="Romanenko L."/>
            <person name="Kurilenko V."/>
            <person name="Otstavnykh N."/>
            <person name="Velansky P."/>
            <person name="Isaeva M."/>
            <person name="Mikhailov V."/>
        </authorList>
    </citation>
    <scope>NUCLEOTIDE SEQUENCE</scope>
    <source>
        <strain evidence="1">OS29</strain>
    </source>
</reference>
<dbReference type="Proteomes" id="UP001139028">
    <property type="component" value="Unassembled WGS sequence"/>
</dbReference>
<dbReference type="AlphaFoldDB" id="A0A9X2EN11"/>
<protein>
    <submittedName>
        <fullName evidence="1">Uncharacterized protein</fullName>
    </submittedName>
</protein>
<dbReference type="EMBL" id="JALBWM010000054">
    <property type="protein sequence ID" value="MCO1335237.1"/>
    <property type="molecule type" value="Genomic_DNA"/>
</dbReference>